<keyword evidence="1" id="KW-0812">Transmembrane</keyword>
<dbReference type="Proteomes" id="UP000179807">
    <property type="component" value="Unassembled WGS sequence"/>
</dbReference>
<keyword evidence="1" id="KW-0472">Membrane</keyword>
<dbReference type="EMBL" id="MLAK01001144">
    <property type="protein sequence ID" value="OHS96998.1"/>
    <property type="molecule type" value="Genomic_DNA"/>
</dbReference>
<feature type="transmembrane region" description="Helical" evidence="1">
    <location>
        <begin position="6"/>
        <end position="26"/>
    </location>
</feature>
<evidence type="ECO:0000313" key="2">
    <source>
        <dbReference type="EMBL" id="OHS96998.1"/>
    </source>
</evidence>
<gene>
    <name evidence="2" type="ORF">TRFO_36858</name>
</gene>
<keyword evidence="3" id="KW-1185">Reference proteome</keyword>
<evidence type="ECO:0000313" key="3">
    <source>
        <dbReference type="Proteomes" id="UP000179807"/>
    </source>
</evidence>
<evidence type="ECO:0000256" key="1">
    <source>
        <dbReference type="SAM" id="Phobius"/>
    </source>
</evidence>
<accession>A0A1J4JCU3</accession>
<dbReference type="GeneID" id="94845787"/>
<reference evidence="2" key="1">
    <citation type="submission" date="2016-10" db="EMBL/GenBank/DDBJ databases">
        <authorList>
            <person name="Benchimol M."/>
            <person name="Almeida L.G."/>
            <person name="Vasconcelos A.T."/>
            <person name="Perreira-Neves A."/>
            <person name="Rosa I.A."/>
            <person name="Tasca T."/>
            <person name="Bogo M.R."/>
            <person name="de Souza W."/>
        </authorList>
    </citation>
    <scope>NUCLEOTIDE SEQUENCE [LARGE SCALE GENOMIC DNA]</scope>
    <source>
        <strain evidence="2">K</strain>
    </source>
</reference>
<dbReference type="VEuPathDB" id="TrichDB:TRFO_36858"/>
<protein>
    <submittedName>
        <fullName evidence="2">Uncharacterized protein</fullName>
    </submittedName>
</protein>
<keyword evidence="1" id="KW-1133">Transmembrane helix</keyword>
<proteinExistence type="predicted"/>
<sequence>MILVSLIFVGLTNMIFIICIFNIYILNIPNETQYTDSYTDLDNYPVSEDTPYTKDRLTEAQENPIFNDFIPSVNIFNKFVEINKKTFDILPKDFKINTENIICPLYSLCLYNSPETTDIFNHILQFHDKILPFNFNKSILISENFSNTISLLTYKNIINYFENFYLNFEKTFSPINFNHLLFNNQNQILTIFKNKIKC</sequence>
<name>A0A1J4JCU3_9EUKA</name>
<dbReference type="AlphaFoldDB" id="A0A1J4JCU3"/>
<organism evidence="2 3">
    <name type="scientific">Tritrichomonas foetus</name>
    <dbReference type="NCBI Taxonomy" id="1144522"/>
    <lineage>
        <taxon>Eukaryota</taxon>
        <taxon>Metamonada</taxon>
        <taxon>Parabasalia</taxon>
        <taxon>Tritrichomonadida</taxon>
        <taxon>Tritrichomonadidae</taxon>
        <taxon>Tritrichomonas</taxon>
    </lineage>
</organism>
<comment type="caution">
    <text evidence="2">The sequence shown here is derived from an EMBL/GenBank/DDBJ whole genome shotgun (WGS) entry which is preliminary data.</text>
</comment>
<dbReference type="RefSeq" id="XP_068350135.1">
    <property type="nucleotide sequence ID" value="XM_068511083.1"/>
</dbReference>